<reference evidence="7" key="1">
    <citation type="submission" date="2016-09" db="EMBL/GenBank/DDBJ databases">
        <title>Genome Sequence of Bathymodiolus thermophilus sulfur-oxidizing gill endosymbiont.</title>
        <authorList>
            <person name="Ponnudurai R."/>
            <person name="Kleiner M."/>
            <person name="Sayavedra L."/>
            <person name="Thuermer A."/>
            <person name="Felbeck H."/>
            <person name="Schlueter R."/>
            <person name="Schweder T."/>
            <person name="Markert S."/>
        </authorList>
    </citation>
    <scope>NUCLEOTIDE SEQUENCE [LARGE SCALE GENOMIC DNA]</scope>
    <source>
        <strain evidence="7">BAT/CrabSpa'14</strain>
    </source>
</reference>
<dbReference type="AlphaFoldDB" id="A0A1J5TVT4"/>
<evidence type="ECO:0000313" key="6">
    <source>
        <dbReference type="EMBL" id="OIR24292.1"/>
    </source>
</evidence>
<feature type="signal peptide" evidence="4">
    <location>
        <begin position="1"/>
        <end position="22"/>
    </location>
</feature>
<keyword evidence="4" id="KW-0732">Signal</keyword>
<proteinExistence type="predicted"/>
<sequence>MNTFNRFIIATLLVLFTSQAFAVKPQITDVKRINPKTVLVTFDQSVKMHSTNLDPNRGVAVNLYSKAAPGSGDADTYYLGDSQANTVFFPIALQNPVDGYSRQIKILFGEDSFKLADESNKASVMLFIGAISFENKKQEQGDQSYRSIVTLSVSYDFAVLSASTFSVDEGVSFTYILYGNDGGASFDLVEGDSSVFQFSGNNNEILDFNGTNTNYESDKKTYIAKIKVSLPAHPGAYYTIVVTINNIFESNIAIVKDQSFGLSTNAPIGTLVGTVAVTGDSANAFNITNNNGLFAITNSGRITNVAILTTPASYALNIEVTGNDSPAVATASVTININPNSEPASINNIDISVDENMNTTVLVISANDTTVPAQTLTYSISGDDQDKFDLVDNTLTFKNPPDYEEKTTYSLTLEVYDTISITYKPIVITILNIKEKTLAIDDSILSVNKNAPVNIVIGNVNATGEIATYAITSGNNDSFFKINNQGSIQLAKGLAQETALSYSIVVKITGNDADDKTAQITINTIIQPTVNLTNRNITLGAAIGEVIGILSTANANSTDLTYSIENNGYFEIIDNKLKIKKVTTTLGTHQITITASNNTQAIATQNFTITIIPTLIISQFTITQDENKGRLIKKSGGNVTVRATASAGTYHWDSELTNNSNNDNIFVFNPNSLDIGTQTIKLKVTIGNAFVERVLQLKLVENYPANWSDTNGNGVSDNKESGDTLNQQLPAGANKKITSLTTGTRLLLGIMGENSGHLTFAQMEQYTRDNHLTTIAKDTSTTGDIYDYVVEGLSVAGASTEVIIELSTAIPAEAELRKYSLTTNSWSNFVTNDNNLFVSKTSATCTDDSPWQTGLIKDATCLKLTIKDGGENDTDGNQANGVIESTISIATPLSITTPVIDNNNSSNGGGGCVYNPNAAARFDIGFVLLMILSAYYFIRRKRCFIH</sequence>
<keyword evidence="3" id="KW-0472">Membrane</keyword>
<dbReference type="NCBIfam" id="NF033191">
    <property type="entry name" value="JDVT-CTERM"/>
    <property type="match status" value="1"/>
</dbReference>
<dbReference type="PANTHER" id="PTHR24026">
    <property type="entry name" value="FAT ATYPICAL CADHERIN-RELATED"/>
    <property type="match status" value="1"/>
</dbReference>
<dbReference type="InterPro" id="IPR002126">
    <property type="entry name" value="Cadherin-like_dom"/>
</dbReference>
<evidence type="ECO:0000256" key="1">
    <source>
        <dbReference type="ARBA" id="ARBA00022692"/>
    </source>
</evidence>
<name>A0A1J5TVT4_9GAMM</name>
<dbReference type="SUPFAM" id="SSF49313">
    <property type="entry name" value="Cadherin-like"/>
    <property type="match status" value="2"/>
</dbReference>
<feature type="chain" id="PRO_5009635880" description="Cadherin domain-containing protein" evidence="4">
    <location>
        <begin position="23"/>
        <end position="946"/>
    </location>
</feature>
<feature type="transmembrane region" description="Helical" evidence="3">
    <location>
        <begin position="918"/>
        <end position="938"/>
    </location>
</feature>
<dbReference type="GO" id="GO:0005509">
    <property type="term" value="F:calcium ion binding"/>
    <property type="evidence" value="ECO:0007669"/>
    <property type="project" value="InterPro"/>
</dbReference>
<evidence type="ECO:0000256" key="4">
    <source>
        <dbReference type="SAM" id="SignalP"/>
    </source>
</evidence>
<evidence type="ECO:0000256" key="2">
    <source>
        <dbReference type="ARBA" id="ARBA00022989"/>
    </source>
</evidence>
<dbReference type="GO" id="GO:0007156">
    <property type="term" value="P:homophilic cell adhesion via plasma membrane adhesion molecules"/>
    <property type="evidence" value="ECO:0007669"/>
    <property type="project" value="InterPro"/>
</dbReference>
<dbReference type="CDD" id="cd11304">
    <property type="entry name" value="Cadherin_repeat"/>
    <property type="match status" value="3"/>
</dbReference>
<dbReference type="Proteomes" id="UP000182798">
    <property type="component" value="Unassembled WGS sequence"/>
</dbReference>
<keyword evidence="1 3" id="KW-0812">Transmembrane</keyword>
<comment type="caution">
    <text evidence="6">The sequence shown here is derived from an EMBL/GenBank/DDBJ whole genome shotgun (WGS) entry which is preliminary data.</text>
</comment>
<dbReference type="EMBL" id="MIQH01000730">
    <property type="protein sequence ID" value="OIR24292.1"/>
    <property type="molecule type" value="Genomic_DNA"/>
</dbReference>
<evidence type="ECO:0000259" key="5">
    <source>
        <dbReference type="PROSITE" id="PS50268"/>
    </source>
</evidence>
<dbReference type="RefSeq" id="WP_071564790.1">
    <property type="nucleotide sequence ID" value="NZ_MIQH01000730.1"/>
</dbReference>
<feature type="domain" description="Cadherin" evidence="5">
    <location>
        <begin position="343"/>
        <end position="454"/>
    </location>
</feature>
<dbReference type="PROSITE" id="PS50268">
    <property type="entry name" value="CADHERIN_2"/>
    <property type="match status" value="1"/>
</dbReference>
<gene>
    <name evidence="6" type="ORF">BGC33_10025</name>
</gene>
<dbReference type="Gene3D" id="2.60.40.60">
    <property type="entry name" value="Cadherins"/>
    <property type="match status" value="2"/>
</dbReference>
<protein>
    <recommendedName>
        <fullName evidence="5">Cadherin domain-containing protein</fullName>
    </recommendedName>
</protein>
<dbReference type="InterPro" id="IPR015919">
    <property type="entry name" value="Cadherin-like_sf"/>
</dbReference>
<evidence type="ECO:0000256" key="3">
    <source>
        <dbReference type="SAM" id="Phobius"/>
    </source>
</evidence>
<keyword evidence="2 3" id="KW-1133">Transmembrane helix</keyword>
<dbReference type="GO" id="GO:0005886">
    <property type="term" value="C:plasma membrane"/>
    <property type="evidence" value="ECO:0007669"/>
    <property type="project" value="UniProtKB-SubCell"/>
</dbReference>
<evidence type="ECO:0000313" key="7">
    <source>
        <dbReference type="Proteomes" id="UP000182798"/>
    </source>
</evidence>
<accession>A0A1J5TVT4</accession>
<organism evidence="6 7">
    <name type="scientific">Bathymodiolus thermophilus thioautotrophic gill symbiont</name>
    <dbReference type="NCBI Taxonomy" id="2360"/>
    <lineage>
        <taxon>Bacteria</taxon>
        <taxon>Pseudomonadati</taxon>
        <taxon>Pseudomonadota</taxon>
        <taxon>Gammaproteobacteria</taxon>
        <taxon>sulfur-oxidizing symbionts</taxon>
    </lineage>
</organism>
<dbReference type="PANTHER" id="PTHR24026:SF126">
    <property type="entry name" value="PROTOCADHERIN FAT 4"/>
    <property type="match status" value="1"/>
</dbReference>
<dbReference type="OrthoDB" id="5242130at2"/>